<organism evidence="2 3">
    <name type="scientific">Acanthamoeba castellanii (strain ATCC 30010 / Neff)</name>
    <dbReference type="NCBI Taxonomy" id="1257118"/>
    <lineage>
        <taxon>Eukaryota</taxon>
        <taxon>Amoebozoa</taxon>
        <taxon>Discosea</taxon>
        <taxon>Longamoebia</taxon>
        <taxon>Centramoebida</taxon>
        <taxon>Acanthamoebidae</taxon>
        <taxon>Acanthamoeba</taxon>
    </lineage>
</organism>
<name>L8GDR8_ACACF</name>
<gene>
    <name evidence="2" type="ORF">ACA1_388470</name>
</gene>
<evidence type="ECO:0000256" key="1">
    <source>
        <dbReference type="SAM" id="Phobius"/>
    </source>
</evidence>
<dbReference type="AlphaFoldDB" id="L8GDR8"/>
<keyword evidence="1" id="KW-1133">Transmembrane helix</keyword>
<keyword evidence="1" id="KW-0812">Transmembrane</keyword>
<keyword evidence="3" id="KW-1185">Reference proteome</keyword>
<feature type="transmembrane region" description="Helical" evidence="1">
    <location>
        <begin position="74"/>
        <end position="93"/>
    </location>
</feature>
<dbReference type="KEGG" id="acan:ACA1_388470"/>
<accession>L8GDR8</accession>
<dbReference type="RefSeq" id="XP_004333180.1">
    <property type="nucleotide sequence ID" value="XM_004333132.1"/>
</dbReference>
<keyword evidence="1" id="KW-0472">Membrane</keyword>
<sequence>MTHNTTHVFNCCALIACGLVLFSLQCFSFSGGQDGVGGHLSAIGLWPLVTAALLVTTGCIGLVGYVARSLACGLLYVAGVIVFQLEVVGVMTWAMASAKAHQADYVALGCLISLGAMLFYAGLPRATKPERKLLRALLSIE</sequence>
<feature type="transmembrane region" description="Helical" evidence="1">
    <location>
        <begin position="44"/>
        <end position="67"/>
    </location>
</feature>
<dbReference type="GeneID" id="14911567"/>
<evidence type="ECO:0000313" key="3">
    <source>
        <dbReference type="Proteomes" id="UP000011083"/>
    </source>
</evidence>
<reference evidence="2 3" key="1">
    <citation type="journal article" date="2013" name="Genome Biol.">
        <title>Genome of Acanthamoeba castellanii highlights extensive lateral gene transfer and early evolution of tyrosine kinase signaling.</title>
        <authorList>
            <person name="Clarke M."/>
            <person name="Lohan A.J."/>
            <person name="Liu B."/>
            <person name="Lagkouvardos I."/>
            <person name="Roy S."/>
            <person name="Zafar N."/>
            <person name="Bertelli C."/>
            <person name="Schilde C."/>
            <person name="Kianianmomeni A."/>
            <person name="Burglin T.R."/>
            <person name="Frech C."/>
            <person name="Turcotte B."/>
            <person name="Kopec K.O."/>
            <person name="Synnott J.M."/>
            <person name="Choo C."/>
            <person name="Paponov I."/>
            <person name="Finkler A."/>
            <person name="Soon Heng Tan C."/>
            <person name="Hutchins A.P."/>
            <person name="Weinmeier T."/>
            <person name="Rattei T."/>
            <person name="Chu J.S."/>
            <person name="Gimenez G."/>
            <person name="Irimia M."/>
            <person name="Rigden D.J."/>
            <person name="Fitzpatrick D.A."/>
            <person name="Lorenzo-Morales J."/>
            <person name="Bateman A."/>
            <person name="Chiu C.H."/>
            <person name="Tang P."/>
            <person name="Hegemann P."/>
            <person name="Fromm H."/>
            <person name="Raoult D."/>
            <person name="Greub G."/>
            <person name="Miranda-Saavedra D."/>
            <person name="Chen N."/>
            <person name="Nash P."/>
            <person name="Ginger M.L."/>
            <person name="Horn M."/>
            <person name="Schaap P."/>
            <person name="Caler L."/>
            <person name="Loftus B."/>
        </authorList>
    </citation>
    <scope>NUCLEOTIDE SEQUENCE [LARGE SCALE GENOMIC DNA]</scope>
    <source>
        <strain evidence="2 3">Neff</strain>
    </source>
</reference>
<dbReference type="Proteomes" id="UP000011083">
    <property type="component" value="Unassembled WGS sequence"/>
</dbReference>
<feature type="transmembrane region" description="Helical" evidence="1">
    <location>
        <begin position="105"/>
        <end position="123"/>
    </location>
</feature>
<dbReference type="EMBL" id="KB008156">
    <property type="protein sequence ID" value="ELR11167.1"/>
    <property type="molecule type" value="Genomic_DNA"/>
</dbReference>
<proteinExistence type="predicted"/>
<evidence type="ECO:0000313" key="2">
    <source>
        <dbReference type="EMBL" id="ELR11167.1"/>
    </source>
</evidence>
<dbReference type="VEuPathDB" id="AmoebaDB:ACA1_388470"/>
<protein>
    <submittedName>
        <fullName evidence="2">Uncharacterized protein</fullName>
    </submittedName>
</protein>